<evidence type="ECO:0000313" key="2">
    <source>
        <dbReference type="Proteomes" id="UP000584642"/>
    </source>
</evidence>
<dbReference type="Proteomes" id="UP000584642">
    <property type="component" value="Unassembled WGS sequence"/>
</dbReference>
<protein>
    <submittedName>
        <fullName evidence="1">Uncharacterized protein</fullName>
    </submittedName>
</protein>
<dbReference type="RefSeq" id="WP_180285582.1">
    <property type="nucleotide sequence ID" value="NZ_JABFDB010000031.1"/>
</dbReference>
<accession>A0ABX2TJ85</accession>
<name>A0ABX2TJ85_9PROT</name>
<proteinExistence type="predicted"/>
<comment type="caution">
    <text evidence="1">The sequence shown here is derived from an EMBL/GenBank/DDBJ whole genome shotgun (WGS) entry which is preliminary data.</text>
</comment>
<gene>
    <name evidence="1" type="ORF">HND93_29290</name>
</gene>
<evidence type="ECO:0000313" key="1">
    <source>
        <dbReference type="EMBL" id="NYZ23815.1"/>
    </source>
</evidence>
<organism evidence="1 2">
    <name type="scientific">Azospirillum oleiclasticum</name>
    <dbReference type="NCBI Taxonomy" id="2735135"/>
    <lineage>
        <taxon>Bacteria</taxon>
        <taxon>Pseudomonadati</taxon>
        <taxon>Pseudomonadota</taxon>
        <taxon>Alphaproteobacteria</taxon>
        <taxon>Rhodospirillales</taxon>
        <taxon>Azospirillaceae</taxon>
        <taxon>Azospirillum</taxon>
    </lineage>
</organism>
<keyword evidence="2" id="KW-1185">Reference proteome</keyword>
<dbReference type="EMBL" id="JABFDB010000031">
    <property type="protein sequence ID" value="NYZ23815.1"/>
    <property type="molecule type" value="Genomic_DNA"/>
</dbReference>
<sequence>MENERQIEFVSELLVATGRGDLSWKSAFKNSFFVSFPENSIEIGRARDDFYLALSDGGGQEIYRWSEYNMNTDAYSKLTELYDVARRKALGVDAAVDSIISRLRRAG</sequence>
<reference evidence="1 2" key="1">
    <citation type="submission" date="2020-05" db="EMBL/GenBank/DDBJ databases">
        <title>Azospirillum oleiclasticum sp. nov, a nitrogen-fixing and heavy crude oil-emulsifying bacterium isolated from the crude oil of Yumen Oilfield.</title>
        <authorList>
            <person name="Wu D."/>
            <person name="Cai M."/>
            <person name="Zhang X."/>
        </authorList>
    </citation>
    <scope>NUCLEOTIDE SEQUENCE [LARGE SCALE GENOMIC DNA]</scope>
    <source>
        <strain evidence="1 2">ROY-1-1-2</strain>
    </source>
</reference>